<evidence type="ECO:0000256" key="4">
    <source>
        <dbReference type="PROSITE-ProRule" id="PRU00050"/>
    </source>
</evidence>
<evidence type="ECO:0000313" key="6">
    <source>
        <dbReference type="EMBL" id="SMC66146.1"/>
    </source>
</evidence>
<dbReference type="RefSeq" id="WP_185116603.1">
    <property type="nucleotide sequence ID" value="NZ_FWXS01000005.1"/>
</dbReference>
<sequence>METRILLIGGSAGSINVLMQVLPFIETDISFPIVIVLHRKPHPQSALDDLLATSTQIPVLEAEDKTELEIGKIYLVPPDYHLLFENESIISLDASEKINYSRPSIDVTFESAARVFGSKACALLLSGGNGDGVEGLRNISLHHGKIFVQDPLTAEVDYMPRKAVETLTELVILPPKLMAKYINELKKLQNEQ</sequence>
<feature type="domain" description="CheB-type methylesterase" evidence="5">
    <location>
        <begin position="1"/>
        <end position="164"/>
    </location>
</feature>
<proteinExistence type="predicted"/>
<organism evidence="6 7">
    <name type="scientific">Moheibacter sediminis</name>
    <dbReference type="NCBI Taxonomy" id="1434700"/>
    <lineage>
        <taxon>Bacteria</taxon>
        <taxon>Pseudomonadati</taxon>
        <taxon>Bacteroidota</taxon>
        <taxon>Flavobacteriia</taxon>
        <taxon>Flavobacteriales</taxon>
        <taxon>Weeksellaceae</taxon>
        <taxon>Moheibacter</taxon>
    </lineage>
</organism>
<dbReference type="AlphaFoldDB" id="A0A1W2AZN1"/>
<dbReference type="GO" id="GO:0000156">
    <property type="term" value="F:phosphorelay response regulator activity"/>
    <property type="evidence" value="ECO:0007669"/>
    <property type="project" value="InterPro"/>
</dbReference>
<dbReference type="EC" id="3.1.1.61" evidence="2"/>
<feature type="active site" evidence="4">
    <location>
        <position position="38"/>
    </location>
</feature>
<dbReference type="CDD" id="cd16433">
    <property type="entry name" value="CheB"/>
    <property type="match status" value="1"/>
</dbReference>
<keyword evidence="4" id="KW-0145">Chemotaxis</keyword>
<dbReference type="Gene3D" id="3.40.50.180">
    <property type="entry name" value="Methylesterase CheB, C-terminal domain"/>
    <property type="match status" value="1"/>
</dbReference>
<protein>
    <recommendedName>
        <fullName evidence="2">protein-glutamate methylesterase</fullName>
        <ecNumber evidence="2">3.1.1.61</ecNumber>
    </recommendedName>
</protein>
<name>A0A1W2AZN1_9FLAO</name>
<dbReference type="EMBL" id="FWXS01000005">
    <property type="protein sequence ID" value="SMC66146.1"/>
    <property type="molecule type" value="Genomic_DNA"/>
</dbReference>
<dbReference type="GO" id="GO:0005737">
    <property type="term" value="C:cytoplasm"/>
    <property type="evidence" value="ECO:0007669"/>
    <property type="project" value="InterPro"/>
</dbReference>
<feature type="active site" evidence="4">
    <location>
        <position position="131"/>
    </location>
</feature>
<dbReference type="InterPro" id="IPR000673">
    <property type="entry name" value="Sig_transdc_resp-reg_Me-estase"/>
</dbReference>
<gene>
    <name evidence="6" type="ORF">SAMN06296427_105177</name>
</gene>
<dbReference type="GO" id="GO:0008984">
    <property type="term" value="F:protein-glutamate methylesterase activity"/>
    <property type="evidence" value="ECO:0007669"/>
    <property type="project" value="UniProtKB-EC"/>
</dbReference>
<evidence type="ECO:0000313" key="7">
    <source>
        <dbReference type="Proteomes" id="UP000192393"/>
    </source>
</evidence>
<evidence type="ECO:0000256" key="1">
    <source>
        <dbReference type="ARBA" id="ARBA00022801"/>
    </source>
</evidence>
<dbReference type="PANTHER" id="PTHR42872">
    <property type="entry name" value="PROTEIN-GLUTAMATE METHYLESTERASE/PROTEIN-GLUTAMINE GLUTAMINASE"/>
    <property type="match status" value="1"/>
</dbReference>
<comment type="catalytic activity">
    <reaction evidence="3">
        <text>[protein]-L-glutamate 5-O-methyl ester + H2O = L-glutamyl-[protein] + methanol + H(+)</text>
        <dbReference type="Rhea" id="RHEA:23236"/>
        <dbReference type="Rhea" id="RHEA-COMP:10208"/>
        <dbReference type="Rhea" id="RHEA-COMP:10311"/>
        <dbReference type="ChEBI" id="CHEBI:15377"/>
        <dbReference type="ChEBI" id="CHEBI:15378"/>
        <dbReference type="ChEBI" id="CHEBI:17790"/>
        <dbReference type="ChEBI" id="CHEBI:29973"/>
        <dbReference type="ChEBI" id="CHEBI:82795"/>
        <dbReference type="EC" id="3.1.1.61"/>
    </reaction>
</comment>
<keyword evidence="7" id="KW-1185">Reference proteome</keyword>
<dbReference type="InterPro" id="IPR035909">
    <property type="entry name" value="CheB_C"/>
</dbReference>
<dbReference type="Pfam" id="PF01339">
    <property type="entry name" value="CheB_methylest"/>
    <property type="match status" value="1"/>
</dbReference>
<dbReference type="PROSITE" id="PS50122">
    <property type="entry name" value="CHEB"/>
    <property type="match status" value="1"/>
</dbReference>
<feature type="active site" evidence="4">
    <location>
        <position position="11"/>
    </location>
</feature>
<evidence type="ECO:0000256" key="3">
    <source>
        <dbReference type="ARBA" id="ARBA00048267"/>
    </source>
</evidence>
<dbReference type="SUPFAM" id="SSF52738">
    <property type="entry name" value="Methylesterase CheB, C-terminal domain"/>
    <property type="match status" value="1"/>
</dbReference>
<dbReference type="Proteomes" id="UP000192393">
    <property type="component" value="Unassembled WGS sequence"/>
</dbReference>
<evidence type="ECO:0000259" key="5">
    <source>
        <dbReference type="PROSITE" id="PS50122"/>
    </source>
</evidence>
<dbReference type="GO" id="GO:0006935">
    <property type="term" value="P:chemotaxis"/>
    <property type="evidence" value="ECO:0007669"/>
    <property type="project" value="UniProtKB-UniRule"/>
</dbReference>
<dbReference type="PANTHER" id="PTHR42872:SF3">
    <property type="entry name" value="PROTEIN-GLUTAMATE METHYLESTERASE_PROTEIN-GLUTAMINE GLUTAMINASE 1"/>
    <property type="match status" value="1"/>
</dbReference>
<dbReference type="STRING" id="1434700.SAMN06296427_105177"/>
<reference evidence="6 7" key="1">
    <citation type="submission" date="2017-04" db="EMBL/GenBank/DDBJ databases">
        <authorList>
            <person name="Afonso C.L."/>
            <person name="Miller P.J."/>
            <person name="Scott M.A."/>
            <person name="Spackman E."/>
            <person name="Goraichik I."/>
            <person name="Dimitrov K.M."/>
            <person name="Suarez D.L."/>
            <person name="Swayne D.E."/>
        </authorList>
    </citation>
    <scope>NUCLEOTIDE SEQUENCE [LARGE SCALE GENOMIC DNA]</scope>
    <source>
        <strain evidence="6 7">CGMCC 1.12708</strain>
    </source>
</reference>
<accession>A0A1W2AZN1</accession>
<keyword evidence="1 4" id="KW-0378">Hydrolase</keyword>
<evidence type="ECO:0000256" key="2">
    <source>
        <dbReference type="ARBA" id="ARBA00039140"/>
    </source>
</evidence>